<dbReference type="HOGENOM" id="CLU_732903_0_0_10"/>
<dbReference type="Pfam" id="PF00534">
    <property type="entry name" value="Glycos_transf_1"/>
    <property type="match status" value="1"/>
</dbReference>
<dbReference type="RefSeq" id="WP_013616354.1">
    <property type="nucleotide sequence ID" value="NC_015164.1"/>
</dbReference>
<dbReference type="PANTHER" id="PTHR46401">
    <property type="entry name" value="GLYCOSYLTRANSFERASE WBBK-RELATED"/>
    <property type="match status" value="1"/>
</dbReference>
<keyword evidence="1 3" id="KW-0808">Transferase</keyword>
<evidence type="ECO:0000259" key="2">
    <source>
        <dbReference type="Pfam" id="PF00534"/>
    </source>
</evidence>
<reference evidence="3 4" key="1">
    <citation type="journal article" date="2011" name="Stand. Genomic Sci.">
        <title>Complete genome sequence of Bacteroides salanitronis type strain (BL78).</title>
        <authorList>
            <person name="Gronow S."/>
            <person name="Held B."/>
            <person name="Lucas S."/>
            <person name="Lapidus A."/>
            <person name="Del Rio T.G."/>
            <person name="Nolan M."/>
            <person name="Tice H."/>
            <person name="Deshpande S."/>
            <person name="Cheng J.F."/>
            <person name="Pitluck S."/>
            <person name="Liolios K."/>
            <person name="Pagani I."/>
            <person name="Ivanova N."/>
            <person name="Mavromatis K."/>
            <person name="Pati A."/>
            <person name="Tapia R."/>
            <person name="Han C."/>
            <person name="Goodwin L."/>
            <person name="Chen A."/>
            <person name="Palaniappan K."/>
            <person name="Land M."/>
            <person name="Hauser L."/>
            <person name="Chang Y.J."/>
            <person name="Jeffries C.D."/>
            <person name="Brambilla E.M."/>
            <person name="Rohde M."/>
            <person name="Goker M."/>
            <person name="Detter J.C."/>
            <person name="Woyke T."/>
            <person name="Bristow J."/>
            <person name="Markowitz V."/>
            <person name="Hugenholtz P."/>
            <person name="Kyrpides N.C."/>
            <person name="Klenk H.P."/>
            <person name="Eisen J.A."/>
        </authorList>
    </citation>
    <scope>NUCLEOTIDE SEQUENCE [LARGE SCALE GENOMIC DNA]</scope>
    <source>
        <strain evidence="3 4">DSM 18170</strain>
    </source>
</reference>
<dbReference type="GO" id="GO:0009103">
    <property type="term" value="P:lipopolysaccharide biosynthetic process"/>
    <property type="evidence" value="ECO:0007669"/>
    <property type="project" value="TreeGrafter"/>
</dbReference>
<evidence type="ECO:0000313" key="3">
    <source>
        <dbReference type="EMBL" id="ADY34892.1"/>
    </source>
</evidence>
<evidence type="ECO:0000313" key="4">
    <source>
        <dbReference type="Proteomes" id="UP000007486"/>
    </source>
</evidence>
<dbReference type="InterPro" id="IPR001296">
    <property type="entry name" value="Glyco_trans_1"/>
</dbReference>
<dbReference type="PANTHER" id="PTHR46401:SF2">
    <property type="entry name" value="GLYCOSYLTRANSFERASE WBBK-RELATED"/>
    <property type="match status" value="1"/>
</dbReference>
<dbReference type="SUPFAM" id="SSF53756">
    <property type="entry name" value="UDP-Glycosyltransferase/glycogen phosphorylase"/>
    <property type="match status" value="1"/>
</dbReference>
<organism evidence="3 4">
    <name type="scientific">Phocaeicola salanitronis (strain DSM 18170 / JCM 13657 / CCUG 60908 / BL78)</name>
    <name type="common">Bacteroides salanitronis</name>
    <dbReference type="NCBI Taxonomy" id="667015"/>
    <lineage>
        <taxon>Bacteria</taxon>
        <taxon>Pseudomonadati</taxon>
        <taxon>Bacteroidota</taxon>
        <taxon>Bacteroidia</taxon>
        <taxon>Bacteroidales</taxon>
        <taxon>Bacteroidaceae</taxon>
        <taxon>Phocaeicola</taxon>
    </lineage>
</organism>
<dbReference type="STRING" id="667015.Bacsa_0284"/>
<dbReference type="EMBL" id="CP002530">
    <property type="protein sequence ID" value="ADY34892.1"/>
    <property type="molecule type" value="Genomic_DNA"/>
</dbReference>
<evidence type="ECO:0000256" key="1">
    <source>
        <dbReference type="ARBA" id="ARBA00022679"/>
    </source>
</evidence>
<dbReference type="Proteomes" id="UP000007486">
    <property type="component" value="Chromosome"/>
</dbReference>
<dbReference type="AlphaFoldDB" id="F0R6X5"/>
<keyword evidence="4" id="KW-1185">Reference proteome</keyword>
<dbReference type="GO" id="GO:0016757">
    <property type="term" value="F:glycosyltransferase activity"/>
    <property type="evidence" value="ECO:0007669"/>
    <property type="project" value="InterPro"/>
</dbReference>
<proteinExistence type="predicted"/>
<feature type="domain" description="Glycosyl transferase family 1" evidence="2">
    <location>
        <begin position="201"/>
        <end position="349"/>
    </location>
</feature>
<dbReference type="KEGG" id="bsa:Bacsa_0284"/>
<protein>
    <submittedName>
        <fullName evidence="3">Glycosyl transferase group 1</fullName>
    </submittedName>
</protein>
<dbReference type="Gene3D" id="3.40.50.2000">
    <property type="entry name" value="Glycogen Phosphorylase B"/>
    <property type="match status" value="2"/>
</dbReference>
<dbReference type="OrthoDB" id="9771846at2"/>
<dbReference type="eggNOG" id="COG0438">
    <property type="taxonomic scope" value="Bacteria"/>
</dbReference>
<gene>
    <name evidence="3" type="ordered locus">Bacsa_0284</name>
</gene>
<sequence length="377" mass="43962">MQEKILIIAHLSFSGMGPYVSEIVNTLSPNDNINYFFFDMEDNFFEKNVKPELHSKSIFFKFHHGIISKADFLLGYYSAKYRRKLLSYCVKNEITIVHFINGCTDTKVLNKLHKKGIKTLVTVHDLHPHEQKKEFYKIWKYKVLAKQEMQNFKICPNLLTNSRLQYEELKRMFPEKNIFFHEFPSLVSSEIKNGNEIPPELRELQNKYILFFGRIEEYKGIGLLFDAFCQSSILNNKYTLVLAGKGKLPTKITDQTHNVILINRYIADKEIAYLYRNAAAVVYPYISATQSGVLSLACFFCTPMLVSDIPYFTSMVRQSKIAMTFKSGCIEDLTKQLKCLLNSDTLQMEKDQQVFYNKYYSNVSIRNSLLNIYLNLK</sequence>
<name>F0R6X5_PHOSB</name>
<accession>F0R6X5</accession>